<dbReference type="PROSITE" id="PS51194">
    <property type="entry name" value="HELICASE_CTER"/>
    <property type="match status" value="1"/>
</dbReference>
<dbReference type="PROSITE" id="PS51195">
    <property type="entry name" value="Q_MOTIF"/>
    <property type="match status" value="1"/>
</dbReference>
<feature type="compositionally biased region" description="Low complexity" evidence="7">
    <location>
        <begin position="33"/>
        <end position="42"/>
    </location>
</feature>
<evidence type="ECO:0000256" key="5">
    <source>
        <dbReference type="ARBA" id="ARBA00022884"/>
    </source>
</evidence>
<keyword evidence="12" id="KW-1185">Reference proteome</keyword>
<evidence type="ECO:0000256" key="4">
    <source>
        <dbReference type="ARBA" id="ARBA00022840"/>
    </source>
</evidence>
<dbReference type="Proteomes" id="UP000245699">
    <property type="component" value="Unassembled WGS sequence"/>
</dbReference>
<dbReference type="GO" id="GO:0005524">
    <property type="term" value="F:ATP binding"/>
    <property type="evidence" value="ECO:0007669"/>
    <property type="project" value="UniProtKB-KW"/>
</dbReference>
<dbReference type="InterPro" id="IPR014001">
    <property type="entry name" value="Helicase_ATP-bd"/>
</dbReference>
<evidence type="ECO:0000256" key="7">
    <source>
        <dbReference type="SAM" id="MobiDB-lite"/>
    </source>
</evidence>
<feature type="short sequence motif" description="Q motif" evidence="6">
    <location>
        <begin position="65"/>
        <end position="93"/>
    </location>
</feature>
<proteinExistence type="predicted"/>
<dbReference type="InterPro" id="IPR027417">
    <property type="entry name" value="P-loop_NTPase"/>
</dbReference>
<keyword evidence="2" id="KW-0378">Hydrolase</keyword>
<dbReference type="InterPro" id="IPR011545">
    <property type="entry name" value="DEAD/DEAH_box_helicase_dom"/>
</dbReference>
<evidence type="ECO:0000256" key="2">
    <source>
        <dbReference type="ARBA" id="ARBA00022801"/>
    </source>
</evidence>
<dbReference type="PANTHER" id="PTHR47959">
    <property type="entry name" value="ATP-DEPENDENT RNA HELICASE RHLE-RELATED"/>
    <property type="match status" value="1"/>
</dbReference>
<evidence type="ECO:0000256" key="6">
    <source>
        <dbReference type="PROSITE-ProRule" id="PRU00552"/>
    </source>
</evidence>
<keyword evidence="5" id="KW-0694">RNA-binding</keyword>
<dbReference type="AlphaFoldDB" id="A0A2T9YBU0"/>
<organism evidence="11 12">
    <name type="scientific">Furculomyces boomerangus</name>
    <dbReference type="NCBI Taxonomy" id="61424"/>
    <lineage>
        <taxon>Eukaryota</taxon>
        <taxon>Fungi</taxon>
        <taxon>Fungi incertae sedis</taxon>
        <taxon>Zoopagomycota</taxon>
        <taxon>Kickxellomycotina</taxon>
        <taxon>Harpellomycetes</taxon>
        <taxon>Harpellales</taxon>
        <taxon>Harpellaceae</taxon>
        <taxon>Furculomyces</taxon>
    </lineage>
</organism>
<dbReference type="SMART" id="SM00487">
    <property type="entry name" value="DEXDc"/>
    <property type="match status" value="1"/>
</dbReference>
<keyword evidence="1" id="KW-0547">Nucleotide-binding</keyword>
<gene>
    <name evidence="11" type="ORF">BB559_004962</name>
</gene>
<keyword evidence="4" id="KW-0067">ATP-binding</keyword>
<dbReference type="OrthoDB" id="10261375at2759"/>
<dbReference type="STRING" id="61424.A0A2T9YBU0"/>
<evidence type="ECO:0000259" key="10">
    <source>
        <dbReference type="PROSITE" id="PS51195"/>
    </source>
</evidence>
<dbReference type="InterPro" id="IPR001650">
    <property type="entry name" value="Helicase_C-like"/>
</dbReference>
<evidence type="ECO:0000259" key="8">
    <source>
        <dbReference type="PROSITE" id="PS51192"/>
    </source>
</evidence>
<reference evidence="11 12" key="1">
    <citation type="journal article" date="2018" name="MBio">
        <title>Comparative Genomics Reveals the Core Gene Toolbox for the Fungus-Insect Symbiosis.</title>
        <authorList>
            <person name="Wang Y."/>
            <person name="Stata M."/>
            <person name="Wang W."/>
            <person name="Stajich J.E."/>
            <person name="White M.M."/>
            <person name="Moncalvo J.M."/>
        </authorList>
    </citation>
    <scope>NUCLEOTIDE SEQUENCE [LARGE SCALE GENOMIC DNA]</scope>
    <source>
        <strain evidence="11 12">AUS-77-4</strain>
    </source>
</reference>
<feature type="domain" description="DEAD-box RNA helicase Q" evidence="10">
    <location>
        <begin position="65"/>
        <end position="93"/>
    </location>
</feature>
<evidence type="ECO:0000256" key="3">
    <source>
        <dbReference type="ARBA" id="ARBA00022806"/>
    </source>
</evidence>
<feature type="domain" description="Helicase C-terminal" evidence="9">
    <location>
        <begin position="298"/>
        <end position="445"/>
    </location>
</feature>
<dbReference type="GO" id="GO:0003723">
    <property type="term" value="F:RNA binding"/>
    <property type="evidence" value="ECO:0007669"/>
    <property type="project" value="UniProtKB-KW"/>
</dbReference>
<dbReference type="GO" id="GO:0016787">
    <property type="term" value="F:hydrolase activity"/>
    <property type="evidence" value="ECO:0007669"/>
    <property type="project" value="UniProtKB-KW"/>
</dbReference>
<evidence type="ECO:0000259" key="9">
    <source>
        <dbReference type="PROSITE" id="PS51194"/>
    </source>
</evidence>
<dbReference type="InterPro" id="IPR014014">
    <property type="entry name" value="RNA_helicase_DEAD_Q_motif"/>
</dbReference>
<dbReference type="GO" id="GO:0003724">
    <property type="term" value="F:RNA helicase activity"/>
    <property type="evidence" value="ECO:0007669"/>
    <property type="project" value="InterPro"/>
</dbReference>
<dbReference type="InterPro" id="IPR050079">
    <property type="entry name" value="DEAD_box_RNA_helicase"/>
</dbReference>
<name>A0A2T9YBU0_9FUNG</name>
<dbReference type="Gene3D" id="3.40.50.300">
    <property type="entry name" value="P-loop containing nucleotide triphosphate hydrolases"/>
    <property type="match status" value="2"/>
</dbReference>
<evidence type="ECO:0000256" key="1">
    <source>
        <dbReference type="ARBA" id="ARBA00022741"/>
    </source>
</evidence>
<dbReference type="PROSITE" id="PS51192">
    <property type="entry name" value="HELICASE_ATP_BIND_1"/>
    <property type="match status" value="1"/>
</dbReference>
<dbReference type="SUPFAM" id="SSF52540">
    <property type="entry name" value="P-loop containing nucleoside triphosphate hydrolases"/>
    <property type="match status" value="1"/>
</dbReference>
<dbReference type="EMBL" id="MBFT01000523">
    <property type="protein sequence ID" value="PVU89764.1"/>
    <property type="molecule type" value="Genomic_DNA"/>
</dbReference>
<feature type="domain" description="Helicase ATP-binding" evidence="8">
    <location>
        <begin position="96"/>
        <end position="271"/>
    </location>
</feature>
<dbReference type="Pfam" id="PF00270">
    <property type="entry name" value="DEAD"/>
    <property type="match status" value="1"/>
</dbReference>
<evidence type="ECO:0000313" key="11">
    <source>
        <dbReference type="EMBL" id="PVU89764.1"/>
    </source>
</evidence>
<sequence length="652" mass="73502">MSDSSDSESLDITNLLVPVGNPSKNKNTKKSFTKNSSIIDTDQSSDDEDIQNEIRKVNRKKSKSGGFSLMGFSEGILNAIKKKGYKQPTPVQRKVIPKALSGRDVVGMARTGSGKTASFLLPIIEKLKVHKQQVGIRSLIILPNRELAIQIYNEVVWFVVNSKSNLRAGLIVGGDSLETQFNMMVTENPDIVISTPGRLLHVAIEMELSFDLVEIVCFDEADRLFEMGFAVQLGELLTRLPKSRQTLMFSATLPATLVEFVKAGLVDPEFVRLDKEMKLSENLSMAFFVVQNQNKDAALVHLLNTIEQNKQTIVFCATKHNVEYLANLLMKFDFKVSFVYGSMDQTNRQIQMNRFRKNLTNILVVTDLAARGLDIPILENVINYNFADNTKVFVHRVGRVARAGRSGWAYSILSPDELPYFIDLQLFLDKPMHYGSTGGQVDYVNSLVVGQIPFDVTHIESERITSLLETDINISDMARVAENGLKRYNKTKHPPSSASYKRSKELIESKAIYEVHPLFKDSFDSDRMDIIKSISSFKPNQTVFEVGVRGNKIGTNPAASAMLKFRSANSDFIATTQEKRKNNLVVPKSFVDTEFYISNVKADANTEKGYSMLKEYDEVGFEKEEFCEGIGYRKRQQEVDNDRKWNETSIFI</sequence>
<comment type="caution">
    <text evidence="11">The sequence shown here is derived from an EMBL/GenBank/DDBJ whole genome shotgun (WGS) entry which is preliminary data.</text>
</comment>
<dbReference type="Pfam" id="PF00271">
    <property type="entry name" value="Helicase_C"/>
    <property type="match status" value="1"/>
</dbReference>
<feature type="region of interest" description="Disordered" evidence="7">
    <location>
        <begin position="1"/>
        <end position="48"/>
    </location>
</feature>
<dbReference type="GO" id="GO:0005829">
    <property type="term" value="C:cytosol"/>
    <property type="evidence" value="ECO:0007669"/>
    <property type="project" value="TreeGrafter"/>
</dbReference>
<dbReference type="PANTHER" id="PTHR47959:SF8">
    <property type="entry name" value="RNA HELICASE"/>
    <property type="match status" value="1"/>
</dbReference>
<protein>
    <submittedName>
        <fullName evidence="11">Uncharacterized protein</fullName>
    </submittedName>
</protein>
<keyword evidence="3" id="KW-0347">Helicase</keyword>
<evidence type="ECO:0000313" key="12">
    <source>
        <dbReference type="Proteomes" id="UP000245699"/>
    </source>
</evidence>
<dbReference type="SMART" id="SM00490">
    <property type="entry name" value="HELICc"/>
    <property type="match status" value="1"/>
</dbReference>
<dbReference type="CDD" id="cd18787">
    <property type="entry name" value="SF2_C_DEAD"/>
    <property type="match status" value="1"/>
</dbReference>
<accession>A0A2T9YBU0</accession>